<proteinExistence type="predicted"/>
<dbReference type="Proteomes" id="UP001341281">
    <property type="component" value="Chromosome 07"/>
</dbReference>
<keyword evidence="3" id="KW-1185">Reference proteome</keyword>
<accession>A0AAQ3U0Y9</accession>
<gene>
    <name evidence="2" type="ORF">U9M48_030686</name>
</gene>
<reference evidence="2 3" key="1">
    <citation type="submission" date="2024-02" db="EMBL/GenBank/DDBJ databases">
        <title>High-quality chromosome-scale genome assembly of Pensacola bahiagrass (Paspalum notatum Flugge var. saurae).</title>
        <authorList>
            <person name="Vega J.M."/>
            <person name="Podio M."/>
            <person name="Orjuela J."/>
            <person name="Siena L.A."/>
            <person name="Pessino S.C."/>
            <person name="Combes M.C."/>
            <person name="Mariac C."/>
            <person name="Albertini E."/>
            <person name="Pupilli F."/>
            <person name="Ortiz J.P.A."/>
            <person name="Leblanc O."/>
        </authorList>
    </citation>
    <scope>NUCLEOTIDE SEQUENCE [LARGE SCALE GENOMIC DNA]</scope>
    <source>
        <strain evidence="2">R1</strain>
        <tissue evidence="2">Leaf</tissue>
    </source>
</reference>
<name>A0AAQ3U0Y9_PASNO</name>
<sequence length="68" mass="7605">MSKTCRKSLLQAQEGRTPVEAEECSGEEARAHGGRESGAIWLGTIGDRDAMEKENNDAFYSRDIYNMH</sequence>
<organism evidence="2 3">
    <name type="scientific">Paspalum notatum var. saurae</name>
    <dbReference type="NCBI Taxonomy" id="547442"/>
    <lineage>
        <taxon>Eukaryota</taxon>
        <taxon>Viridiplantae</taxon>
        <taxon>Streptophyta</taxon>
        <taxon>Embryophyta</taxon>
        <taxon>Tracheophyta</taxon>
        <taxon>Spermatophyta</taxon>
        <taxon>Magnoliopsida</taxon>
        <taxon>Liliopsida</taxon>
        <taxon>Poales</taxon>
        <taxon>Poaceae</taxon>
        <taxon>PACMAD clade</taxon>
        <taxon>Panicoideae</taxon>
        <taxon>Andropogonodae</taxon>
        <taxon>Paspaleae</taxon>
        <taxon>Paspalinae</taxon>
        <taxon>Paspalum</taxon>
    </lineage>
</organism>
<dbReference type="AlphaFoldDB" id="A0AAQ3U0Y9"/>
<feature type="region of interest" description="Disordered" evidence="1">
    <location>
        <begin position="1"/>
        <end position="36"/>
    </location>
</feature>
<evidence type="ECO:0000313" key="3">
    <source>
        <dbReference type="Proteomes" id="UP001341281"/>
    </source>
</evidence>
<evidence type="ECO:0000313" key="2">
    <source>
        <dbReference type="EMBL" id="WVZ83549.1"/>
    </source>
</evidence>
<dbReference type="EMBL" id="CP144751">
    <property type="protein sequence ID" value="WVZ83549.1"/>
    <property type="molecule type" value="Genomic_DNA"/>
</dbReference>
<evidence type="ECO:0000256" key="1">
    <source>
        <dbReference type="SAM" id="MobiDB-lite"/>
    </source>
</evidence>
<protein>
    <submittedName>
        <fullName evidence="2">Uncharacterized protein</fullName>
    </submittedName>
</protein>